<protein>
    <submittedName>
        <fullName evidence="1">Uncharacterized protein</fullName>
    </submittedName>
</protein>
<accession>A0A198UFM3</accession>
<sequence length="40" mass="4755">MHSALKLCGHVVTSWLKFKDEILNRIFNSNKSEIFFKEDE</sequence>
<dbReference type="EMBL" id="LXHC01000025">
    <property type="protein sequence ID" value="OAU95134.1"/>
    <property type="molecule type" value="Genomic_DNA"/>
</dbReference>
<name>A0A198UFM3_MORCA</name>
<reference evidence="1 2" key="1">
    <citation type="journal article" date="2016" name="Genome Biol. Evol.">
        <title>Comparative Genomic Analyses of the Moraxella catarrhalis Serosensitive and Seroresistant Lineages Demonstrate Their Independent Evolution.</title>
        <authorList>
            <person name="Earl J.P."/>
            <person name="de Vries S.P."/>
            <person name="Ahmed A."/>
            <person name="Powell E."/>
            <person name="Schultz M.P."/>
            <person name="Hermans P.W."/>
            <person name="Hill D.J."/>
            <person name="Zhou Z."/>
            <person name="Constantinidou C.I."/>
            <person name="Hu F.Z."/>
            <person name="Bootsma H.J."/>
            <person name="Ehrlich G.D."/>
        </authorList>
    </citation>
    <scope>NUCLEOTIDE SEQUENCE [LARGE SCALE GENOMIC DNA]</scope>
    <source>
        <strain evidence="1 2">Z7542</strain>
    </source>
</reference>
<evidence type="ECO:0000313" key="2">
    <source>
        <dbReference type="Proteomes" id="UP000078228"/>
    </source>
</evidence>
<organism evidence="1 2">
    <name type="scientific">Moraxella catarrhalis</name>
    <name type="common">Branhamella catarrhalis</name>
    <dbReference type="NCBI Taxonomy" id="480"/>
    <lineage>
        <taxon>Bacteria</taxon>
        <taxon>Pseudomonadati</taxon>
        <taxon>Pseudomonadota</taxon>
        <taxon>Gammaproteobacteria</taxon>
        <taxon>Moraxellales</taxon>
        <taxon>Moraxellaceae</taxon>
        <taxon>Moraxella</taxon>
    </lineage>
</organism>
<dbReference type="PATRIC" id="fig|480.237.peg.2174"/>
<proteinExistence type="predicted"/>
<gene>
    <name evidence="1" type="ORF">AO384_1668</name>
</gene>
<evidence type="ECO:0000313" key="1">
    <source>
        <dbReference type="EMBL" id="OAU95134.1"/>
    </source>
</evidence>
<dbReference type="AlphaFoldDB" id="A0A198UFM3"/>
<dbReference type="Proteomes" id="UP000078228">
    <property type="component" value="Unassembled WGS sequence"/>
</dbReference>
<comment type="caution">
    <text evidence="1">The sequence shown here is derived from an EMBL/GenBank/DDBJ whole genome shotgun (WGS) entry which is preliminary data.</text>
</comment>
<keyword evidence="2" id="KW-1185">Reference proteome</keyword>